<sequence>MSLNTTTTISIDGHEFRQFHRLTLEQTIDGHHTFELLISYDWLASLGKGIFTASRKFLGKEISILVSPVEKGDEPLTFNGLVTAVNTGKENDGTHGFCVISGCSPTIILDGEPHIQSFERQSLSEMVQTCFRNGNPYIGRPMVSPAFTGVLPYTVQYKESHYAFLQRMANRYGEWFFYDGQQIVFGTYTPRKIKLTHQTNLVSFDLQLKVLPNNRQFHGYEYSQDSSLQTALKAGGKMNGYTEEVAGISKKLYSKPSLYKNDQGYDDAKVHLEQLSDVHQQSRQAQQVQLQAASKHPGIRVGDTVSILERQYGIEDHGSFTVTSIRHQCTGNGQYSNQLTGIPDDIARPQRQPGIPPVCEAQSAIVIDNNDPAGLGRIKVRFRWQQQGATPWIRQIAPHGGGQKGIYFIPETGEEVWVDFEGGNPELPFVLGAVYNGNAKSDFADAENNIKAIKTRSGHIIRLDDTNGKESITITDKNNNIIVLDTSTSSITITAPETMTLNAKNMKINVENNLETRVGNNSTLHVENNINTIAKNKIDYQAGHDFALGTARNFYVNSNAVVDIFGKKQIIQYGEKIDMGAAQNMHLHGQQTLVSAKDKIEYKAPEMNKVPNKGGFSYTKEPAIVDVFWMDGDMAKEIGSIKPGEKASIYVQTRNVDAGETVKITLLESFTDGSEKEKQLEGTVDEQGLAQMKEVYEMKH</sequence>
<dbReference type="SUPFAM" id="SSF69255">
    <property type="entry name" value="gp5 N-terminal domain-like"/>
    <property type="match status" value="1"/>
</dbReference>
<reference evidence="2 3" key="1">
    <citation type="submission" date="2020-09" db="EMBL/GenBank/DDBJ databases">
        <title>Genome sequences of type strains of Chitinophaga qingshengii and Chitinophaga varians.</title>
        <authorList>
            <person name="Kittiwongwattana C."/>
        </authorList>
    </citation>
    <scope>NUCLEOTIDE SEQUENCE [LARGE SCALE GENOMIC DNA]</scope>
    <source>
        <strain evidence="2 3">JCM 30026</strain>
    </source>
</reference>
<dbReference type="Gene3D" id="4.10.220.110">
    <property type="match status" value="1"/>
</dbReference>
<name>A0ABR7TZQ1_9BACT</name>
<protein>
    <recommendedName>
        <fullName evidence="1">Gp5/Type VI secretion system Vgr protein OB-fold domain-containing protein</fullName>
    </recommendedName>
</protein>
<dbReference type="InterPro" id="IPR006531">
    <property type="entry name" value="Gp5/Vgr_OB"/>
</dbReference>
<feature type="domain" description="Gp5/Type VI secretion system Vgr protein OB-fold" evidence="1">
    <location>
        <begin position="363"/>
        <end position="435"/>
    </location>
</feature>
<proteinExistence type="predicted"/>
<dbReference type="SUPFAM" id="SSF69279">
    <property type="entry name" value="Phage tail proteins"/>
    <property type="match status" value="2"/>
</dbReference>
<dbReference type="Proteomes" id="UP000659124">
    <property type="component" value="Unassembled WGS sequence"/>
</dbReference>
<accession>A0ABR7TZQ1</accession>
<dbReference type="Gene3D" id="3.55.50.10">
    <property type="entry name" value="Baseplate protein-like domains"/>
    <property type="match status" value="1"/>
</dbReference>
<dbReference type="Pfam" id="PF05954">
    <property type="entry name" value="Phage_GPD"/>
    <property type="match status" value="1"/>
</dbReference>
<dbReference type="Gene3D" id="2.40.50.230">
    <property type="entry name" value="Gp5 N-terminal domain"/>
    <property type="match status" value="1"/>
</dbReference>
<evidence type="ECO:0000259" key="1">
    <source>
        <dbReference type="Pfam" id="PF04717"/>
    </source>
</evidence>
<keyword evidence="3" id="KW-1185">Reference proteome</keyword>
<dbReference type="InterPro" id="IPR037026">
    <property type="entry name" value="Vgr_OB-fold_dom_sf"/>
</dbReference>
<evidence type="ECO:0000313" key="3">
    <source>
        <dbReference type="Proteomes" id="UP000659124"/>
    </source>
</evidence>
<dbReference type="EMBL" id="JACVFC010000007">
    <property type="protein sequence ID" value="MBC9934914.1"/>
    <property type="molecule type" value="Genomic_DNA"/>
</dbReference>
<dbReference type="RefSeq" id="WP_188092009.1">
    <property type="nucleotide sequence ID" value="NZ_JACVFC010000007.1"/>
</dbReference>
<evidence type="ECO:0000313" key="2">
    <source>
        <dbReference type="EMBL" id="MBC9934914.1"/>
    </source>
</evidence>
<dbReference type="SUPFAM" id="SSF69349">
    <property type="entry name" value="Phage fibre proteins"/>
    <property type="match status" value="1"/>
</dbReference>
<comment type="caution">
    <text evidence="2">The sequence shown here is derived from an EMBL/GenBank/DDBJ whole genome shotgun (WGS) entry which is preliminary data.</text>
</comment>
<dbReference type="Pfam" id="PF04717">
    <property type="entry name" value="Phage_base_V"/>
    <property type="match status" value="1"/>
</dbReference>
<organism evidence="2 3">
    <name type="scientific">Chitinophaga qingshengii</name>
    <dbReference type="NCBI Taxonomy" id="1569794"/>
    <lineage>
        <taxon>Bacteria</taxon>
        <taxon>Pseudomonadati</taxon>
        <taxon>Bacteroidota</taxon>
        <taxon>Chitinophagia</taxon>
        <taxon>Chitinophagales</taxon>
        <taxon>Chitinophagaceae</taxon>
        <taxon>Chitinophaga</taxon>
    </lineage>
</organism>
<gene>
    <name evidence="2" type="ORF">ICL07_31340</name>
</gene>
<dbReference type="Gene3D" id="2.30.110.50">
    <property type="match status" value="1"/>
</dbReference>